<feature type="transmembrane region" description="Helical" evidence="1">
    <location>
        <begin position="121"/>
        <end position="140"/>
    </location>
</feature>
<dbReference type="RefSeq" id="WP_146793336.1">
    <property type="nucleotide sequence ID" value="NZ_BJUU01000004.1"/>
</dbReference>
<name>A0AA87RKB6_9MICO</name>
<dbReference type="EMBL" id="BJUU01000004">
    <property type="protein sequence ID" value="GEK79707.1"/>
    <property type="molecule type" value="Genomic_DNA"/>
</dbReference>
<protein>
    <submittedName>
        <fullName evidence="2">Uncharacterized protein</fullName>
    </submittedName>
</protein>
<feature type="transmembrane region" description="Helical" evidence="1">
    <location>
        <begin position="7"/>
        <end position="28"/>
    </location>
</feature>
<keyword evidence="3" id="KW-1185">Reference proteome</keyword>
<comment type="caution">
    <text evidence="2">The sequence shown here is derived from an EMBL/GenBank/DDBJ whole genome shotgun (WGS) entry which is preliminary data.</text>
</comment>
<dbReference type="AlphaFoldDB" id="A0AA87RKB6"/>
<evidence type="ECO:0000313" key="3">
    <source>
        <dbReference type="Proteomes" id="UP000321749"/>
    </source>
</evidence>
<keyword evidence="1" id="KW-0472">Membrane</keyword>
<organism evidence="2 3">
    <name type="scientific">Agrococcus baldri</name>
    <dbReference type="NCBI Taxonomy" id="153730"/>
    <lineage>
        <taxon>Bacteria</taxon>
        <taxon>Bacillati</taxon>
        <taxon>Actinomycetota</taxon>
        <taxon>Actinomycetes</taxon>
        <taxon>Micrococcales</taxon>
        <taxon>Microbacteriaceae</taxon>
        <taxon>Agrococcus</taxon>
    </lineage>
</organism>
<accession>A0AA87RKB6</accession>
<feature type="transmembrane region" description="Helical" evidence="1">
    <location>
        <begin position="56"/>
        <end position="75"/>
    </location>
</feature>
<sequence>MSRALQLALGIVAVVIGVGLGAVIAIIWRPCASAQMPLDPLTAPACADIASGPNTAWVGLLLWPVALAVAGIAVVRTISRGWGVTSWAIVIVLGLVTVLANPLPEYWLLNLNAQSWDEPPFTGALTALTLVLAGFVLIATREQRVRSPLT</sequence>
<evidence type="ECO:0000313" key="2">
    <source>
        <dbReference type="EMBL" id="GEK79707.1"/>
    </source>
</evidence>
<keyword evidence="1" id="KW-1133">Transmembrane helix</keyword>
<proteinExistence type="predicted"/>
<dbReference type="Proteomes" id="UP000321749">
    <property type="component" value="Unassembled WGS sequence"/>
</dbReference>
<feature type="transmembrane region" description="Helical" evidence="1">
    <location>
        <begin position="82"/>
        <end position="101"/>
    </location>
</feature>
<gene>
    <name evidence="2" type="ORF">ABA31_10580</name>
</gene>
<reference evidence="2 3" key="1">
    <citation type="submission" date="2019-07" db="EMBL/GenBank/DDBJ databases">
        <title>Whole genome shotgun sequence of Agrococcus baldri NBRC 103055.</title>
        <authorList>
            <person name="Hosoyama A."/>
            <person name="Uohara A."/>
            <person name="Ohji S."/>
            <person name="Ichikawa N."/>
        </authorList>
    </citation>
    <scope>NUCLEOTIDE SEQUENCE [LARGE SCALE GENOMIC DNA]</scope>
    <source>
        <strain evidence="2 3">NBRC 103055</strain>
    </source>
</reference>
<evidence type="ECO:0000256" key="1">
    <source>
        <dbReference type="SAM" id="Phobius"/>
    </source>
</evidence>
<keyword evidence="1" id="KW-0812">Transmembrane</keyword>